<dbReference type="EMBL" id="JACGCM010000724">
    <property type="protein sequence ID" value="KAF6167542.1"/>
    <property type="molecule type" value="Genomic_DNA"/>
</dbReference>
<name>A0A7J7NKQ8_9MAGN</name>
<evidence type="ECO:0000313" key="1">
    <source>
        <dbReference type="EMBL" id="KAF6167542.1"/>
    </source>
</evidence>
<dbReference type="AlphaFoldDB" id="A0A7J7NKQ8"/>
<organism evidence="1 2">
    <name type="scientific">Kingdonia uniflora</name>
    <dbReference type="NCBI Taxonomy" id="39325"/>
    <lineage>
        <taxon>Eukaryota</taxon>
        <taxon>Viridiplantae</taxon>
        <taxon>Streptophyta</taxon>
        <taxon>Embryophyta</taxon>
        <taxon>Tracheophyta</taxon>
        <taxon>Spermatophyta</taxon>
        <taxon>Magnoliopsida</taxon>
        <taxon>Ranunculales</taxon>
        <taxon>Circaeasteraceae</taxon>
        <taxon>Kingdonia</taxon>
    </lineage>
</organism>
<accession>A0A7J7NKQ8</accession>
<gene>
    <name evidence="1" type="ORF">GIB67_031743</name>
</gene>
<protein>
    <submittedName>
        <fullName evidence="1">Uncharacterized protein</fullName>
    </submittedName>
</protein>
<keyword evidence="2" id="KW-1185">Reference proteome</keyword>
<sequence>MTRAIDIKDWVVGHPFATLIRRICEHHGISVPSHYLQASIGTIGHVRLKSAKLPLNPMFFLTIDDNLPSPALDWFNDFDDYPYEYSSTASSAPAGQVITEETFQADLDAIDECNDDTLCALVNFLLVEGGTSLPHMGTSSAELPSSAPRRHRSSCVCALQFLSTKMDTGLKEVTDLYKDFNKL</sequence>
<reference evidence="1 2" key="1">
    <citation type="journal article" date="2020" name="IScience">
        <title>Genome Sequencing of the Endangered Kingdonia uniflora (Circaeasteraceae, Ranunculales) Reveals Potential Mechanisms of Evolutionary Specialization.</title>
        <authorList>
            <person name="Sun Y."/>
            <person name="Deng T."/>
            <person name="Zhang A."/>
            <person name="Moore M.J."/>
            <person name="Landis J.B."/>
            <person name="Lin N."/>
            <person name="Zhang H."/>
            <person name="Zhang X."/>
            <person name="Huang J."/>
            <person name="Zhang X."/>
            <person name="Sun H."/>
            <person name="Wang H."/>
        </authorList>
    </citation>
    <scope>NUCLEOTIDE SEQUENCE [LARGE SCALE GENOMIC DNA]</scope>
    <source>
        <strain evidence="1">TB1705</strain>
        <tissue evidence="1">Leaf</tissue>
    </source>
</reference>
<proteinExistence type="predicted"/>
<comment type="caution">
    <text evidence="1">The sequence shown here is derived from an EMBL/GenBank/DDBJ whole genome shotgun (WGS) entry which is preliminary data.</text>
</comment>
<dbReference type="Proteomes" id="UP000541444">
    <property type="component" value="Unassembled WGS sequence"/>
</dbReference>
<evidence type="ECO:0000313" key="2">
    <source>
        <dbReference type="Proteomes" id="UP000541444"/>
    </source>
</evidence>